<dbReference type="HOGENOM" id="CLU_1216644_0_0_1"/>
<evidence type="ECO:0000313" key="2">
    <source>
        <dbReference type="EnsemblProtists" id="EOD11717"/>
    </source>
</evidence>
<reference evidence="3" key="1">
    <citation type="journal article" date="2013" name="Nature">
        <title>Pan genome of the phytoplankton Emiliania underpins its global distribution.</title>
        <authorList>
            <person name="Read B.A."/>
            <person name="Kegel J."/>
            <person name="Klute M.J."/>
            <person name="Kuo A."/>
            <person name="Lefebvre S.C."/>
            <person name="Maumus F."/>
            <person name="Mayer C."/>
            <person name="Miller J."/>
            <person name="Monier A."/>
            <person name="Salamov A."/>
            <person name="Young J."/>
            <person name="Aguilar M."/>
            <person name="Claverie J.M."/>
            <person name="Frickenhaus S."/>
            <person name="Gonzalez K."/>
            <person name="Herman E.K."/>
            <person name="Lin Y.C."/>
            <person name="Napier J."/>
            <person name="Ogata H."/>
            <person name="Sarno A.F."/>
            <person name="Shmutz J."/>
            <person name="Schroeder D."/>
            <person name="de Vargas C."/>
            <person name="Verret F."/>
            <person name="von Dassow P."/>
            <person name="Valentin K."/>
            <person name="Van de Peer Y."/>
            <person name="Wheeler G."/>
            <person name="Dacks J.B."/>
            <person name="Delwiche C.F."/>
            <person name="Dyhrman S.T."/>
            <person name="Glockner G."/>
            <person name="John U."/>
            <person name="Richards T."/>
            <person name="Worden A.Z."/>
            <person name="Zhang X."/>
            <person name="Grigoriev I.V."/>
            <person name="Allen A.E."/>
            <person name="Bidle K."/>
            <person name="Borodovsky M."/>
            <person name="Bowler C."/>
            <person name="Brownlee C."/>
            <person name="Cock J.M."/>
            <person name="Elias M."/>
            <person name="Gladyshev V.N."/>
            <person name="Groth M."/>
            <person name="Guda C."/>
            <person name="Hadaegh A."/>
            <person name="Iglesias-Rodriguez M.D."/>
            <person name="Jenkins J."/>
            <person name="Jones B.M."/>
            <person name="Lawson T."/>
            <person name="Leese F."/>
            <person name="Lindquist E."/>
            <person name="Lobanov A."/>
            <person name="Lomsadze A."/>
            <person name="Malik S.B."/>
            <person name="Marsh M.E."/>
            <person name="Mackinder L."/>
            <person name="Mock T."/>
            <person name="Mueller-Roeber B."/>
            <person name="Pagarete A."/>
            <person name="Parker M."/>
            <person name="Probert I."/>
            <person name="Quesneville H."/>
            <person name="Raines C."/>
            <person name="Rensing S.A."/>
            <person name="Riano-Pachon D.M."/>
            <person name="Richier S."/>
            <person name="Rokitta S."/>
            <person name="Shiraiwa Y."/>
            <person name="Soanes D.M."/>
            <person name="van der Giezen M."/>
            <person name="Wahlund T.M."/>
            <person name="Williams B."/>
            <person name="Wilson W."/>
            <person name="Wolfe G."/>
            <person name="Wurch L.L."/>
        </authorList>
    </citation>
    <scope>NUCLEOTIDE SEQUENCE</scope>
</reference>
<dbReference type="Gene3D" id="2.70.70.10">
    <property type="entry name" value="Glucose Permease (Domain IIA)"/>
    <property type="match status" value="1"/>
</dbReference>
<dbReference type="InterPro" id="IPR050570">
    <property type="entry name" value="Cell_wall_metabolism_enzyme"/>
</dbReference>
<dbReference type="RefSeq" id="XP_005764146.1">
    <property type="nucleotide sequence ID" value="XM_005764089.1"/>
</dbReference>
<reference evidence="2" key="2">
    <citation type="submission" date="2024-10" db="UniProtKB">
        <authorList>
            <consortium name="EnsemblProtists"/>
        </authorList>
    </citation>
    <scope>IDENTIFICATION</scope>
</reference>
<dbReference type="GO" id="GO:0004222">
    <property type="term" value="F:metalloendopeptidase activity"/>
    <property type="evidence" value="ECO:0007669"/>
    <property type="project" value="TreeGrafter"/>
</dbReference>
<feature type="domain" description="M23ase beta-sheet core" evidence="1">
    <location>
        <begin position="85"/>
        <end position="181"/>
    </location>
</feature>
<dbReference type="GeneID" id="17263546"/>
<dbReference type="AlphaFoldDB" id="A0A0D3IKD2"/>
<organism evidence="2 3">
    <name type="scientific">Emiliania huxleyi (strain CCMP1516)</name>
    <dbReference type="NCBI Taxonomy" id="280463"/>
    <lineage>
        <taxon>Eukaryota</taxon>
        <taxon>Haptista</taxon>
        <taxon>Haptophyta</taxon>
        <taxon>Prymnesiophyceae</taxon>
        <taxon>Isochrysidales</taxon>
        <taxon>Noelaerhabdaceae</taxon>
        <taxon>Emiliania</taxon>
    </lineage>
</organism>
<dbReference type="InterPro" id="IPR016047">
    <property type="entry name" value="M23ase_b-sheet_dom"/>
</dbReference>
<sequence length="225" mass="24197">MKLIPGSGRFAGSSFAPLVPGLWEHPYLVRDFTRGLEGQAPLSETGHGYDVGRYNERRRSMYTSELFGGADPWAAGVPPSQRRDIHIGIDIGGPVGTAVHAVADGTVHSSGYNAAALDYGHVVVTEHRLCGVDVWALHGHLSADSSVRWRPGDKVARGEVLGWLGGTHENGGWPPHVHFQLSLCRPETHDMPGVVADAQHASALQDYPDPRAVLGPLYEGDGLFE</sequence>
<dbReference type="OMA" id="THENGGW"/>
<dbReference type="Proteomes" id="UP000013827">
    <property type="component" value="Unassembled WGS sequence"/>
</dbReference>
<dbReference type="Pfam" id="PF01551">
    <property type="entry name" value="Peptidase_M23"/>
    <property type="match status" value="1"/>
</dbReference>
<dbReference type="RefSeq" id="XP_005769825.1">
    <property type="nucleotide sequence ID" value="XM_005769768.1"/>
</dbReference>
<dbReference type="CDD" id="cd12797">
    <property type="entry name" value="M23_peptidase"/>
    <property type="match status" value="1"/>
</dbReference>
<protein>
    <recommendedName>
        <fullName evidence="1">M23ase beta-sheet core domain-containing protein</fullName>
    </recommendedName>
</protein>
<dbReference type="GeneID" id="17257868"/>
<dbReference type="PANTHER" id="PTHR21666">
    <property type="entry name" value="PEPTIDASE-RELATED"/>
    <property type="match status" value="1"/>
</dbReference>
<keyword evidence="3" id="KW-1185">Reference proteome</keyword>
<name>A0A0D3IKD2_EMIH1</name>
<dbReference type="KEGG" id="ehx:EMIHUDRAFT_446063"/>
<dbReference type="EnsemblProtists" id="EOD17396">
    <property type="protein sequence ID" value="EOD17396"/>
    <property type="gene ID" value="EMIHUDRAFT_464209"/>
</dbReference>
<dbReference type="SUPFAM" id="SSF51261">
    <property type="entry name" value="Duplicated hybrid motif"/>
    <property type="match status" value="1"/>
</dbReference>
<dbReference type="PaxDb" id="2903-EOD11717"/>
<dbReference type="EnsemblProtists" id="EOD11717">
    <property type="protein sequence ID" value="EOD11717"/>
    <property type="gene ID" value="EMIHUDRAFT_446063"/>
</dbReference>
<accession>A0A0D3IKD2</accession>
<evidence type="ECO:0000259" key="1">
    <source>
        <dbReference type="Pfam" id="PF01551"/>
    </source>
</evidence>
<dbReference type="eggNOG" id="ENOG502S43W">
    <property type="taxonomic scope" value="Eukaryota"/>
</dbReference>
<dbReference type="PANTHER" id="PTHR21666:SF290">
    <property type="entry name" value="PEPTIDASE M23 DOMAIN PROTEIN"/>
    <property type="match status" value="1"/>
</dbReference>
<dbReference type="InterPro" id="IPR011055">
    <property type="entry name" value="Dup_hybrid_motif"/>
</dbReference>
<evidence type="ECO:0000313" key="3">
    <source>
        <dbReference type="Proteomes" id="UP000013827"/>
    </source>
</evidence>
<dbReference type="KEGG" id="ehx:EMIHUDRAFT_464209"/>
<proteinExistence type="predicted"/>